<evidence type="ECO:0000256" key="1">
    <source>
        <dbReference type="SAM" id="MobiDB-lite"/>
    </source>
</evidence>
<feature type="region of interest" description="Disordered" evidence="1">
    <location>
        <begin position="20"/>
        <end position="51"/>
    </location>
</feature>
<keyword evidence="4" id="KW-1185">Reference proteome</keyword>
<protein>
    <submittedName>
        <fullName evidence="3">Nucleoside deaminase</fullName>
    </submittedName>
</protein>
<accession>A0A929B7I2</accession>
<dbReference type="PROSITE" id="PS51747">
    <property type="entry name" value="CYT_DCMP_DEAMINASES_2"/>
    <property type="match status" value="1"/>
</dbReference>
<dbReference type="Proteomes" id="UP000598360">
    <property type="component" value="Unassembled WGS sequence"/>
</dbReference>
<gene>
    <name evidence="3" type="ORF">IQ251_04295</name>
</gene>
<feature type="region of interest" description="Disordered" evidence="1">
    <location>
        <begin position="63"/>
        <end position="104"/>
    </location>
</feature>
<dbReference type="InterPro" id="IPR016193">
    <property type="entry name" value="Cytidine_deaminase-like"/>
</dbReference>
<dbReference type="SUPFAM" id="SSF53927">
    <property type="entry name" value="Cytidine deaminase-like"/>
    <property type="match status" value="1"/>
</dbReference>
<dbReference type="PANTHER" id="PTHR11079:SF179">
    <property type="entry name" value="TRNA(ADENINE(34)) DEAMINASE, CHLOROPLASTIC"/>
    <property type="match status" value="1"/>
</dbReference>
<evidence type="ECO:0000313" key="4">
    <source>
        <dbReference type="Proteomes" id="UP000598360"/>
    </source>
</evidence>
<feature type="compositionally biased region" description="Basic and acidic residues" evidence="1">
    <location>
        <begin position="63"/>
        <end position="73"/>
    </location>
</feature>
<feature type="domain" description="CMP/dCMP-type deaminase" evidence="2">
    <location>
        <begin position="125"/>
        <end position="234"/>
    </location>
</feature>
<dbReference type="PANTHER" id="PTHR11079">
    <property type="entry name" value="CYTOSINE DEAMINASE FAMILY MEMBER"/>
    <property type="match status" value="1"/>
</dbReference>
<dbReference type="InterPro" id="IPR002125">
    <property type="entry name" value="CMP_dCMP_dom"/>
</dbReference>
<proteinExistence type="predicted"/>
<comment type="caution">
    <text evidence="3">The sequence shown here is derived from an EMBL/GenBank/DDBJ whole genome shotgun (WGS) entry which is preliminary data.</text>
</comment>
<dbReference type="GO" id="GO:0003824">
    <property type="term" value="F:catalytic activity"/>
    <property type="evidence" value="ECO:0007669"/>
    <property type="project" value="InterPro"/>
</dbReference>
<reference evidence="3" key="1">
    <citation type="submission" date="2020-10" db="EMBL/GenBank/DDBJ databases">
        <title>Diversity and distribution of actinomycetes associated with coral in the coast of Hainan.</title>
        <authorList>
            <person name="Li F."/>
        </authorList>
    </citation>
    <scope>NUCLEOTIDE SEQUENCE</scope>
    <source>
        <strain evidence="3">HNM0983</strain>
    </source>
</reference>
<evidence type="ECO:0000313" key="3">
    <source>
        <dbReference type="EMBL" id="MBE9373666.1"/>
    </source>
</evidence>
<sequence>MRAPSWAAEAAGCTAEGWSSVRDGVEARPTNDPVSESARALGAATSSTSGHRVPAIVLNRARYRDPTCRDPRSTTRARGSDLISRHSRPALSSPCPPSAGHPQRRCAERRTLCRLSRKDDALITATDLGHVRRCVELAREALDDGDEPFGSLLVSAAGEVLLEDRNRVRSADATRHPEIAIARWAAANLTAGARAESTVYTSGEHCPMCAAAHGWAGLGRIVYAASNEQLTGWLAEWSAPPPPVAPLPITRVVPGADVHGPVLEWAEELRSLHRARFDRDS</sequence>
<dbReference type="AlphaFoldDB" id="A0A929B7I2"/>
<evidence type="ECO:0000259" key="2">
    <source>
        <dbReference type="PROSITE" id="PS51747"/>
    </source>
</evidence>
<dbReference type="Pfam" id="PF00383">
    <property type="entry name" value="dCMP_cyt_deam_1"/>
    <property type="match status" value="1"/>
</dbReference>
<dbReference type="EMBL" id="JADEYC010000007">
    <property type="protein sequence ID" value="MBE9373666.1"/>
    <property type="molecule type" value="Genomic_DNA"/>
</dbReference>
<dbReference type="Gene3D" id="3.40.140.10">
    <property type="entry name" value="Cytidine Deaminase, domain 2"/>
    <property type="match status" value="1"/>
</dbReference>
<name>A0A929B7I2_9PSEU</name>
<organism evidence="3 4">
    <name type="scientific">Saccharopolyspora montiporae</name>
    <dbReference type="NCBI Taxonomy" id="2781240"/>
    <lineage>
        <taxon>Bacteria</taxon>
        <taxon>Bacillati</taxon>
        <taxon>Actinomycetota</taxon>
        <taxon>Actinomycetes</taxon>
        <taxon>Pseudonocardiales</taxon>
        <taxon>Pseudonocardiaceae</taxon>
        <taxon>Saccharopolyspora</taxon>
    </lineage>
</organism>
<dbReference type="CDD" id="cd01285">
    <property type="entry name" value="nucleoside_deaminase"/>
    <property type="match status" value="1"/>
</dbReference>